<keyword evidence="2" id="KW-0698">rRNA processing</keyword>
<dbReference type="GO" id="GO:0070041">
    <property type="term" value="F:rRNA (uridine-C5-)-methyltransferase activity"/>
    <property type="evidence" value="ECO:0007669"/>
    <property type="project" value="TreeGrafter"/>
</dbReference>
<dbReference type="GO" id="GO:0070475">
    <property type="term" value="P:rRNA base methylation"/>
    <property type="evidence" value="ECO:0007669"/>
    <property type="project" value="TreeGrafter"/>
</dbReference>
<gene>
    <name evidence="13" type="ORF">B6C91_11860</name>
    <name evidence="12" type="ORF">B6D08_10575</name>
</gene>
<dbReference type="InterPro" id="IPR011825">
    <property type="entry name" value="23SrRNA_MeTrfase_RlmC"/>
</dbReference>
<evidence type="ECO:0000256" key="4">
    <source>
        <dbReference type="ARBA" id="ARBA00022679"/>
    </source>
</evidence>
<evidence type="ECO:0000256" key="2">
    <source>
        <dbReference type="ARBA" id="ARBA00022552"/>
    </source>
</evidence>
<feature type="binding site" evidence="10">
    <location>
        <position position="214"/>
    </location>
    <ligand>
        <name>S-adenosyl-L-methionine</name>
        <dbReference type="ChEBI" id="CHEBI:59789"/>
    </ligand>
</feature>
<keyword evidence="7" id="KW-0408">Iron</keyword>
<dbReference type="InterPro" id="IPR030391">
    <property type="entry name" value="MeTrfase_TrmA_CS"/>
</dbReference>
<keyword evidence="14" id="KW-1185">Reference proteome</keyword>
<dbReference type="OrthoDB" id="9804590at2"/>
<evidence type="ECO:0000256" key="11">
    <source>
        <dbReference type="PROSITE-ProRule" id="PRU10015"/>
    </source>
</evidence>
<evidence type="ECO:0000313" key="12">
    <source>
        <dbReference type="EMBL" id="OTP98597.1"/>
    </source>
</evidence>
<dbReference type="GO" id="GO:0051539">
    <property type="term" value="F:4 iron, 4 sulfur cluster binding"/>
    <property type="evidence" value="ECO:0007669"/>
    <property type="project" value="UniProtKB-KW"/>
</dbReference>
<evidence type="ECO:0000256" key="9">
    <source>
        <dbReference type="NCBIfam" id="TIGR02085"/>
    </source>
</evidence>
<dbReference type="Pfam" id="PF05958">
    <property type="entry name" value="tRNA_U5-meth_tr"/>
    <property type="match status" value="1"/>
</dbReference>
<dbReference type="GO" id="GO:0046872">
    <property type="term" value="F:metal ion binding"/>
    <property type="evidence" value="ECO:0007669"/>
    <property type="project" value="UniProtKB-KW"/>
</dbReference>
<dbReference type="PANTHER" id="PTHR11061:SF30">
    <property type="entry name" value="TRNA (URACIL(54)-C(5))-METHYLTRANSFERASE"/>
    <property type="match status" value="1"/>
</dbReference>
<dbReference type="PANTHER" id="PTHR11061">
    <property type="entry name" value="RNA M5U METHYLTRANSFERASE"/>
    <property type="match status" value="1"/>
</dbReference>
<feature type="binding site" evidence="10">
    <location>
        <position position="243"/>
    </location>
    <ligand>
        <name>S-adenosyl-L-methionine</name>
        <dbReference type="ChEBI" id="CHEBI:59789"/>
    </ligand>
</feature>
<keyword evidence="3 10" id="KW-0489">Methyltransferase</keyword>
<feature type="active site" evidence="11">
    <location>
        <position position="340"/>
    </location>
</feature>
<keyword evidence="8" id="KW-0411">Iron-sulfur</keyword>
<evidence type="ECO:0000313" key="14">
    <source>
        <dbReference type="Proteomes" id="UP000194800"/>
    </source>
</evidence>
<organism evidence="12 15">
    <name type="scientific">Gilliamella apicola</name>
    <dbReference type="NCBI Taxonomy" id="1196095"/>
    <lineage>
        <taxon>Bacteria</taxon>
        <taxon>Pseudomonadati</taxon>
        <taxon>Pseudomonadota</taxon>
        <taxon>Gammaproteobacteria</taxon>
        <taxon>Orbales</taxon>
        <taxon>Orbaceae</taxon>
        <taxon>Gilliamella</taxon>
    </lineage>
</organism>
<dbReference type="Proteomes" id="UP000194977">
    <property type="component" value="Unassembled WGS sequence"/>
</dbReference>
<name>A0A242NGV2_9GAMM</name>
<sequence>MMQCSYYQQNKCSSCQWIEYSYPTQLEIKQNEILNQLIPFKPLEVKSPFASRETAFRNKAKMAVLGTVEKPVLGIQNGDEIVDLCDCPLYSHSMQSILKIVRSYIRKQGLVPYNINKRKGELKFIIINESVSAEEHKYMLRFVVKSDKFVHKIRDTYKQLQDRIQNLLVVSINIQPKHAAILEGDQEIVLTHNAFLPMILNHIPLYIKSRSFFQTNTYIAENLYKTASEWVTTLPINSIWDLFCGVGGFGLSCVNNATSNVIKLTGIEINSDAIECATKTAETLNFKQLTFKSLDATQYAIAAQDIPDLVLLNPPRRGAGKDLMQYLENVKPNYVLYSSCNLTSLTEDLTFLSNYQILKVQLFDMFPHTSHMEILVLLAKKN</sequence>
<comment type="caution">
    <text evidence="12">The sequence shown here is derived from an EMBL/GenBank/DDBJ whole genome shotgun (WGS) entry which is preliminary data.</text>
</comment>
<keyword evidence="6" id="KW-0479">Metal-binding</keyword>
<feature type="binding site" evidence="10">
    <location>
        <position position="268"/>
    </location>
    <ligand>
        <name>S-adenosyl-L-methionine</name>
        <dbReference type="ChEBI" id="CHEBI:59789"/>
    </ligand>
</feature>
<feature type="active site" description="Nucleophile" evidence="10">
    <location>
        <position position="340"/>
    </location>
</feature>
<evidence type="ECO:0000313" key="15">
    <source>
        <dbReference type="Proteomes" id="UP000194977"/>
    </source>
</evidence>
<dbReference type="PROSITE" id="PS01231">
    <property type="entry name" value="TRMA_2"/>
    <property type="match status" value="1"/>
</dbReference>
<evidence type="ECO:0000256" key="1">
    <source>
        <dbReference type="ARBA" id="ARBA00022485"/>
    </source>
</evidence>
<reference evidence="14 15" key="1">
    <citation type="submission" date="2017-03" db="EMBL/GenBank/DDBJ databases">
        <title>Comparative genomics of honeybee gut symbionts reveal geographically distinct and subgroup specific antibiotic resistance.</title>
        <authorList>
            <person name="Ludvigsen J."/>
            <person name="Porcellato D."/>
            <person name="Labee-Lund T.M."/>
            <person name="Amdam G.V."/>
            <person name="Rudi K."/>
        </authorList>
    </citation>
    <scope>NUCLEOTIDE SEQUENCE [LARGE SCALE GENOMIC DNA]</scope>
    <source>
        <strain evidence="12 15">A-7-12</strain>
        <strain evidence="13 14">A-9-12</strain>
    </source>
</reference>
<feature type="binding site" evidence="10">
    <location>
        <position position="313"/>
    </location>
    <ligand>
        <name>S-adenosyl-L-methionine</name>
        <dbReference type="ChEBI" id="CHEBI:59789"/>
    </ligand>
</feature>
<dbReference type="PROSITE" id="PS01230">
    <property type="entry name" value="TRMA_1"/>
    <property type="match status" value="1"/>
</dbReference>
<evidence type="ECO:0000313" key="13">
    <source>
        <dbReference type="EMBL" id="OTQ08610.1"/>
    </source>
</evidence>
<dbReference type="PROSITE" id="PS51687">
    <property type="entry name" value="SAM_MT_RNA_M5U"/>
    <property type="match status" value="1"/>
</dbReference>
<evidence type="ECO:0000256" key="7">
    <source>
        <dbReference type="ARBA" id="ARBA00023004"/>
    </source>
</evidence>
<dbReference type="InterPro" id="IPR030390">
    <property type="entry name" value="MeTrfase_TrmA_AS"/>
</dbReference>
<dbReference type="InterPro" id="IPR029063">
    <property type="entry name" value="SAM-dependent_MTases_sf"/>
</dbReference>
<evidence type="ECO:0000256" key="8">
    <source>
        <dbReference type="ARBA" id="ARBA00023014"/>
    </source>
</evidence>
<evidence type="ECO:0000256" key="5">
    <source>
        <dbReference type="ARBA" id="ARBA00022691"/>
    </source>
</evidence>
<dbReference type="EC" id="2.1.1.189" evidence="9"/>
<keyword evidence="1" id="KW-0004">4Fe-4S</keyword>
<keyword evidence="4 10" id="KW-0808">Transferase</keyword>
<protein>
    <recommendedName>
        <fullName evidence="9">23S rRNA (uracil(747)-C(5))-methyltransferase RlmC</fullName>
        <ecNumber evidence="9">2.1.1.189</ecNumber>
    </recommendedName>
</protein>
<dbReference type="SUPFAM" id="SSF53335">
    <property type="entry name" value="S-adenosyl-L-methionine-dependent methyltransferases"/>
    <property type="match status" value="1"/>
</dbReference>
<keyword evidence="5 10" id="KW-0949">S-adenosyl-L-methionine</keyword>
<dbReference type="Gene3D" id="2.40.50.1070">
    <property type="match status" value="1"/>
</dbReference>
<dbReference type="CDD" id="cd02440">
    <property type="entry name" value="AdoMet_MTases"/>
    <property type="match status" value="1"/>
</dbReference>
<proteinExistence type="inferred from homology"/>
<evidence type="ECO:0000256" key="10">
    <source>
        <dbReference type="PROSITE-ProRule" id="PRU01024"/>
    </source>
</evidence>
<dbReference type="Gene3D" id="3.40.50.150">
    <property type="entry name" value="Vaccinia Virus protein VP39"/>
    <property type="match status" value="1"/>
</dbReference>
<dbReference type="NCBIfam" id="TIGR02085">
    <property type="entry name" value="meth_trns_rumB"/>
    <property type="match status" value="1"/>
</dbReference>
<comment type="similarity">
    <text evidence="10">Belongs to the class I-like SAM-binding methyltransferase superfamily. RNA M5U methyltransferase family.</text>
</comment>
<dbReference type="Proteomes" id="UP000194800">
    <property type="component" value="Unassembled WGS sequence"/>
</dbReference>
<dbReference type="NCBIfam" id="TIGR00479">
    <property type="entry name" value="rumA"/>
    <property type="match status" value="1"/>
</dbReference>
<dbReference type="EMBL" id="NARP01000028">
    <property type="protein sequence ID" value="OTP98597.1"/>
    <property type="molecule type" value="Genomic_DNA"/>
</dbReference>
<dbReference type="EMBL" id="NART01000076">
    <property type="protein sequence ID" value="OTQ08610.1"/>
    <property type="molecule type" value="Genomic_DNA"/>
</dbReference>
<evidence type="ECO:0000256" key="6">
    <source>
        <dbReference type="ARBA" id="ARBA00022723"/>
    </source>
</evidence>
<dbReference type="InterPro" id="IPR010280">
    <property type="entry name" value="U5_MeTrfase_fam"/>
</dbReference>
<accession>A0A242NGV2</accession>
<dbReference type="AlphaFoldDB" id="A0A242NGV2"/>
<evidence type="ECO:0000256" key="3">
    <source>
        <dbReference type="ARBA" id="ARBA00022603"/>
    </source>
</evidence>